<protein>
    <recommendedName>
        <fullName evidence="4">Myb/SANT-like domain-containing protein</fullName>
    </recommendedName>
</protein>
<comment type="caution">
    <text evidence="2">The sequence shown here is derived from an EMBL/GenBank/DDBJ whole genome shotgun (WGS) entry which is preliminary data.</text>
</comment>
<feature type="region of interest" description="Disordered" evidence="1">
    <location>
        <begin position="151"/>
        <end position="214"/>
    </location>
</feature>
<dbReference type="OrthoDB" id="4944561at2759"/>
<organism evidence="2 3">
    <name type="scientific">Claviceps pazoutovae</name>
    <dbReference type="NCBI Taxonomy" id="1649127"/>
    <lineage>
        <taxon>Eukaryota</taxon>
        <taxon>Fungi</taxon>
        <taxon>Dikarya</taxon>
        <taxon>Ascomycota</taxon>
        <taxon>Pezizomycotina</taxon>
        <taxon>Sordariomycetes</taxon>
        <taxon>Hypocreomycetidae</taxon>
        <taxon>Hypocreales</taxon>
        <taxon>Clavicipitaceae</taxon>
        <taxon>Claviceps</taxon>
    </lineage>
</organism>
<keyword evidence="3" id="KW-1185">Reference proteome</keyword>
<gene>
    <name evidence="2" type="ORF">E4U60_000941</name>
</gene>
<feature type="region of interest" description="Disordered" evidence="1">
    <location>
        <begin position="234"/>
        <end position="260"/>
    </location>
</feature>
<accession>A0A9P7MDS2</accession>
<feature type="compositionally biased region" description="Polar residues" evidence="1">
    <location>
        <begin position="234"/>
        <end position="245"/>
    </location>
</feature>
<reference evidence="2 3" key="1">
    <citation type="journal article" date="2020" name="bioRxiv">
        <title>Whole genome comparisons of ergot fungi reveals the divergence and evolution of species within the genus Claviceps are the result of varying mechanisms driving genome evolution and host range expansion.</title>
        <authorList>
            <person name="Wyka S.A."/>
            <person name="Mondo S.J."/>
            <person name="Liu M."/>
            <person name="Dettman J."/>
            <person name="Nalam V."/>
            <person name="Broders K.D."/>
        </authorList>
    </citation>
    <scope>NUCLEOTIDE SEQUENCE [LARGE SCALE GENOMIC DNA]</scope>
    <source>
        <strain evidence="2 3">CCC 1485</strain>
    </source>
</reference>
<evidence type="ECO:0008006" key="4">
    <source>
        <dbReference type="Google" id="ProtNLM"/>
    </source>
</evidence>
<feature type="region of interest" description="Disordered" evidence="1">
    <location>
        <begin position="277"/>
        <end position="297"/>
    </location>
</feature>
<dbReference type="AlphaFoldDB" id="A0A9P7MDS2"/>
<sequence>MSRTQSINVPQLLRDPKTRKLASWSKDETIKLLEKLLEARRDRTLCTKDRTANRVYESIAETFRRSHPSDPHIWTSKRLRNKHDDLAHLYKFWYIACDEPGCHGDRKTGKIIFDTPEARTLAISKHGSIMQRVTKHGLLCRDTFHMDHYDEVFGDAPSPDRPTSETQNVHGISPERAGDIAEQSQEEGHFRDVSRSPLGPWESTEIHSAASSDFDDEFEDSVAAVFARIHNPNTMATSSASSSRIPAQASDESRGRSKRAAASVNFDEIIGLLTAIRNKRPRHETPKPEKPKPEASKLELAVRDAVKFAEKYCDGPGASIVQWLARDPINNPIVWLALDTDALKQAWIKKIGINTGD</sequence>
<feature type="compositionally biased region" description="Basic and acidic residues" evidence="1">
    <location>
        <begin position="283"/>
        <end position="297"/>
    </location>
</feature>
<evidence type="ECO:0000313" key="2">
    <source>
        <dbReference type="EMBL" id="KAG5939378.1"/>
    </source>
</evidence>
<evidence type="ECO:0000256" key="1">
    <source>
        <dbReference type="SAM" id="MobiDB-lite"/>
    </source>
</evidence>
<dbReference type="Proteomes" id="UP000706124">
    <property type="component" value="Unassembled WGS sequence"/>
</dbReference>
<proteinExistence type="predicted"/>
<evidence type="ECO:0000313" key="3">
    <source>
        <dbReference type="Proteomes" id="UP000706124"/>
    </source>
</evidence>
<name>A0A9P7MDS2_9HYPO</name>
<dbReference type="EMBL" id="SRPO01000133">
    <property type="protein sequence ID" value="KAG5939378.1"/>
    <property type="molecule type" value="Genomic_DNA"/>
</dbReference>